<protein>
    <submittedName>
        <fullName evidence="4">Uncharacterized protein</fullName>
    </submittedName>
</protein>
<evidence type="ECO:0000256" key="1">
    <source>
        <dbReference type="SAM" id="Coils"/>
    </source>
</evidence>
<dbReference type="Proteomes" id="UP000023152">
    <property type="component" value="Unassembled WGS sequence"/>
</dbReference>
<name>X6LMH3_RETFI</name>
<feature type="non-terminal residue" evidence="4">
    <location>
        <position position="1"/>
    </location>
</feature>
<dbReference type="AlphaFoldDB" id="X6LMH3"/>
<reference evidence="4 5" key="1">
    <citation type="journal article" date="2013" name="Curr. Biol.">
        <title>The Genome of the Foraminiferan Reticulomyxa filosa.</title>
        <authorList>
            <person name="Glockner G."/>
            <person name="Hulsmann N."/>
            <person name="Schleicher M."/>
            <person name="Noegel A.A."/>
            <person name="Eichinger L."/>
            <person name="Gallinger C."/>
            <person name="Pawlowski J."/>
            <person name="Sierra R."/>
            <person name="Euteneuer U."/>
            <person name="Pillet L."/>
            <person name="Moustafa A."/>
            <person name="Platzer M."/>
            <person name="Groth M."/>
            <person name="Szafranski K."/>
            <person name="Schliwa M."/>
        </authorList>
    </citation>
    <scope>NUCLEOTIDE SEQUENCE [LARGE SCALE GENOMIC DNA]</scope>
</reference>
<comment type="caution">
    <text evidence="4">The sequence shown here is derived from an EMBL/GenBank/DDBJ whole genome shotgun (WGS) entry which is preliminary data.</text>
</comment>
<evidence type="ECO:0000313" key="4">
    <source>
        <dbReference type="EMBL" id="ETO03148.1"/>
    </source>
</evidence>
<evidence type="ECO:0000313" key="5">
    <source>
        <dbReference type="Proteomes" id="UP000023152"/>
    </source>
</evidence>
<accession>X6LMH3</accession>
<evidence type="ECO:0000256" key="3">
    <source>
        <dbReference type="SAM" id="Phobius"/>
    </source>
</evidence>
<feature type="transmembrane region" description="Helical" evidence="3">
    <location>
        <begin position="172"/>
        <end position="190"/>
    </location>
</feature>
<keyword evidence="3" id="KW-0812">Transmembrane</keyword>
<keyword evidence="1" id="KW-0175">Coiled coil</keyword>
<sequence>RYQEKTAKEELTQHEKLLEAKEERLKEAIDKEWLNEAEETSQSEAKEKRLIEAIVEERLNGTTKEATQGLIFVNPKVVSSGHTQESQEPQQQSQQSQQQQLLPQQPQQLPQQDEQKRQQVQQQSEQPKQQRRKPTKRSMRQVNDDEITQEAGRTSKRARVTFFFFAFLKRKACTELMTIFFFFFVIWIGIDDE</sequence>
<proteinExistence type="predicted"/>
<evidence type="ECO:0000256" key="2">
    <source>
        <dbReference type="SAM" id="MobiDB-lite"/>
    </source>
</evidence>
<feature type="coiled-coil region" evidence="1">
    <location>
        <begin position="4"/>
        <end position="31"/>
    </location>
</feature>
<dbReference type="EMBL" id="ASPP01034029">
    <property type="protein sequence ID" value="ETO03148.1"/>
    <property type="molecule type" value="Genomic_DNA"/>
</dbReference>
<keyword evidence="3" id="KW-0472">Membrane</keyword>
<keyword evidence="5" id="KW-1185">Reference proteome</keyword>
<gene>
    <name evidence="4" type="ORF">RFI_34262</name>
</gene>
<feature type="region of interest" description="Disordered" evidence="2">
    <location>
        <begin position="78"/>
        <end position="151"/>
    </location>
</feature>
<feature type="compositionally biased region" description="Basic residues" evidence="2">
    <location>
        <begin position="129"/>
        <end position="139"/>
    </location>
</feature>
<organism evidence="4 5">
    <name type="scientific">Reticulomyxa filosa</name>
    <dbReference type="NCBI Taxonomy" id="46433"/>
    <lineage>
        <taxon>Eukaryota</taxon>
        <taxon>Sar</taxon>
        <taxon>Rhizaria</taxon>
        <taxon>Retaria</taxon>
        <taxon>Foraminifera</taxon>
        <taxon>Monothalamids</taxon>
        <taxon>Reticulomyxidae</taxon>
        <taxon>Reticulomyxa</taxon>
    </lineage>
</organism>
<feature type="compositionally biased region" description="Low complexity" evidence="2">
    <location>
        <begin position="84"/>
        <end position="127"/>
    </location>
</feature>
<keyword evidence="3" id="KW-1133">Transmembrane helix</keyword>